<feature type="domain" description="OmpR/PhoB-type" evidence="3">
    <location>
        <begin position="1"/>
        <end position="74"/>
    </location>
</feature>
<protein>
    <submittedName>
        <fullName evidence="4">Helix-turn-helix domain-containing protein</fullName>
    </submittedName>
</protein>
<evidence type="ECO:0000313" key="4">
    <source>
        <dbReference type="EMBL" id="MBV7392521.1"/>
    </source>
</evidence>
<evidence type="ECO:0000256" key="2">
    <source>
        <dbReference type="PROSITE-ProRule" id="PRU01091"/>
    </source>
</evidence>
<reference evidence="4 5" key="1">
    <citation type="submission" date="2021-06" db="EMBL/GenBank/DDBJ databases">
        <title>Enterococcus alishanensis sp. nov., a novel lactic acid bacterium isolated from fresh coffee beans.</title>
        <authorList>
            <person name="Chen Y.-S."/>
        </authorList>
    </citation>
    <scope>NUCLEOTIDE SEQUENCE [LARGE SCALE GENOMIC DNA]</scope>
    <source>
        <strain evidence="4 5">ALS3</strain>
    </source>
</reference>
<name>A0ABS6THS1_9ENTE</name>
<sequence length="83" mass="9474">MAPKYQQIISVLLKASGRPISKKKLSNVLWHKCTNAALSQLSLRIGKINQKISNEYGIEIAIQTLWGKGYYFNDLFYNTIVKN</sequence>
<keyword evidence="5" id="KW-1185">Reference proteome</keyword>
<dbReference type="EMBL" id="JAHUZB010000016">
    <property type="protein sequence ID" value="MBV7392521.1"/>
    <property type="molecule type" value="Genomic_DNA"/>
</dbReference>
<dbReference type="InterPro" id="IPR001867">
    <property type="entry name" value="OmpR/PhoB-type_DNA-bd"/>
</dbReference>
<accession>A0ABS6THS1</accession>
<keyword evidence="1 2" id="KW-0238">DNA-binding</keyword>
<evidence type="ECO:0000259" key="3">
    <source>
        <dbReference type="PROSITE" id="PS51755"/>
    </source>
</evidence>
<dbReference type="PROSITE" id="PS51755">
    <property type="entry name" value="OMPR_PHOB"/>
    <property type="match status" value="1"/>
</dbReference>
<feature type="DNA-binding region" description="OmpR/PhoB-type" evidence="2">
    <location>
        <begin position="1"/>
        <end position="74"/>
    </location>
</feature>
<evidence type="ECO:0000313" key="5">
    <source>
        <dbReference type="Proteomes" id="UP000774130"/>
    </source>
</evidence>
<comment type="caution">
    <text evidence="4">The sequence shown here is derived from an EMBL/GenBank/DDBJ whole genome shotgun (WGS) entry which is preliminary data.</text>
</comment>
<dbReference type="Pfam" id="PF00486">
    <property type="entry name" value="Trans_reg_C"/>
    <property type="match status" value="1"/>
</dbReference>
<gene>
    <name evidence="4" type="ORF">KUA55_17880</name>
</gene>
<proteinExistence type="predicted"/>
<dbReference type="RefSeq" id="WP_218327734.1">
    <property type="nucleotide sequence ID" value="NZ_JAHUZB010000016.1"/>
</dbReference>
<evidence type="ECO:0000256" key="1">
    <source>
        <dbReference type="ARBA" id="ARBA00023125"/>
    </source>
</evidence>
<dbReference type="Proteomes" id="UP000774130">
    <property type="component" value="Unassembled WGS sequence"/>
</dbReference>
<organism evidence="4 5">
    <name type="scientific">Enterococcus alishanensis</name>
    <dbReference type="NCBI Taxonomy" id="1303817"/>
    <lineage>
        <taxon>Bacteria</taxon>
        <taxon>Bacillati</taxon>
        <taxon>Bacillota</taxon>
        <taxon>Bacilli</taxon>
        <taxon>Lactobacillales</taxon>
        <taxon>Enterococcaceae</taxon>
        <taxon>Enterococcus</taxon>
    </lineage>
</organism>